<gene>
    <name evidence="3" type="ORF">LMG27198_38290</name>
</gene>
<dbReference type="Pfam" id="PF03703">
    <property type="entry name" value="bPH_2"/>
    <property type="match status" value="1"/>
</dbReference>
<dbReference type="InterPro" id="IPR005182">
    <property type="entry name" value="YdbS-like_PH"/>
</dbReference>
<dbReference type="InterPro" id="IPR054839">
    <property type="entry name" value="puhB_PGC"/>
</dbReference>
<evidence type="ECO:0000313" key="3">
    <source>
        <dbReference type="EMBL" id="GLI94837.1"/>
    </source>
</evidence>
<proteinExistence type="predicted"/>
<evidence type="ECO:0000313" key="4">
    <source>
        <dbReference type="Proteomes" id="UP001144323"/>
    </source>
</evidence>
<dbReference type="NCBIfam" id="NF040894">
    <property type="entry name" value="puhB_PGC"/>
    <property type="match status" value="1"/>
</dbReference>
<keyword evidence="1" id="KW-0472">Membrane</keyword>
<feature type="domain" description="YdbS-like PH" evidence="2">
    <location>
        <begin position="91"/>
        <end position="176"/>
    </location>
</feature>
<name>A0A9W6LTS6_9HYPH</name>
<evidence type="ECO:0000259" key="2">
    <source>
        <dbReference type="Pfam" id="PF03703"/>
    </source>
</evidence>
<organism evidence="3 4">
    <name type="scientific">Methylocystis echinoides</name>
    <dbReference type="NCBI Taxonomy" id="29468"/>
    <lineage>
        <taxon>Bacteria</taxon>
        <taxon>Pseudomonadati</taxon>
        <taxon>Pseudomonadota</taxon>
        <taxon>Alphaproteobacteria</taxon>
        <taxon>Hyphomicrobiales</taxon>
        <taxon>Methylocystaceae</taxon>
        <taxon>Methylocystis</taxon>
    </lineage>
</organism>
<reference evidence="3" key="1">
    <citation type="journal article" date="2023" name="Int. J. Syst. Evol. Microbiol.">
        <title>Methylocystis iwaonis sp. nov., a type II methane-oxidizing bacterium from surface soil of a rice paddy field in Japan, and emended description of the genus Methylocystis (ex Whittenbury et al. 1970) Bowman et al. 1993.</title>
        <authorList>
            <person name="Kaise H."/>
            <person name="Sawadogo J.B."/>
            <person name="Alam M.S."/>
            <person name="Ueno C."/>
            <person name="Dianou D."/>
            <person name="Shinjo R."/>
            <person name="Asakawa S."/>
        </authorList>
    </citation>
    <scope>NUCLEOTIDE SEQUENCE</scope>
    <source>
        <strain evidence="3">LMG27198</strain>
    </source>
</reference>
<dbReference type="Proteomes" id="UP001144323">
    <property type="component" value="Unassembled WGS sequence"/>
</dbReference>
<dbReference type="EMBL" id="BSEC01000001">
    <property type="protein sequence ID" value="GLI94837.1"/>
    <property type="molecule type" value="Genomic_DNA"/>
</dbReference>
<dbReference type="RefSeq" id="WP_281805071.1">
    <property type="nucleotide sequence ID" value="NZ_BSEC01000001.1"/>
</dbReference>
<feature type="transmembrane region" description="Helical" evidence="1">
    <location>
        <begin position="74"/>
        <end position="97"/>
    </location>
</feature>
<keyword evidence="4" id="KW-1185">Reference proteome</keyword>
<feature type="transmembrane region" description="Helical" evidence="1">
    <location>
        <begin position="41"/>
        <end position="68"/>
    </location>
</feature>
<comment type="caution">
    <text evidence="3">The sequence shown here is derived from an EMBL/GenBank/DDBJ whole genome shotgun (WGS) entry which is preliminary data.</text>
</comment>
<sequence length="219" mass="23329">MKTVNLEKLLPEDIPPGERILWHGRPNWIALFRGAYRADFVAGYFILLATWNAIDASGAGAAACVIAAARALTIGVAALSLLALLAWASARTALFVITSRRVVMKIGVALQVFYNLPFSQIRSADLRVESDGTGEVTLQLTAGKRIGYLHLWPFARPFHFADPEPALRGMAQARQVGEILGRALIVAANERGAAVNAAPEADVSIATEARVVASDAVAA</sequence>
<keyword evidence="1" id="KW-1133">Transmembrane helix</keyword>
<dbReference type="AlphaFoldDB" id="A0A9W6LTS6"/>
<protein>
    <submittedName>
        <fullName evidence="3">Photosynthetic complex assembly protein</fullName>
    </submittedName>
</protein>
<keyword evidence="1" id="KW-0812">Transmembrane</keyword>
<accession>A0A9W6LTS6</accession>
<evidence type="ECO:0000256" key="1">
    <source>
        <dbReference type="SAM" id="Phobius"/>
    </source>
</evidence>